<keyword evidence="3" id="KW-1185">Reference proteome</keyword>
<dbReference type="GO" id="GO:0006355">
    <property type="term" value="P:regulation of DNA-templated transcription"/>
    <property type="evidence" value="ECO:0007669"/>
    <property type="project" value="UniProtKB-ARBA"/>
</dbReference>
<comment type="caution">
    <text evidence="2">The sequence shown here is derived from an EMBL/GenBank/DDBJ whole genome shotgun (WGS) entry which is preliminary data.</text>
</comment>
<dbReference type="InterPro" id="IPR046260">
    <property type="entry name" value="HFX_2341-like_N"/>
</dbReference>
<sequence length="219" mass="24292">MSVHIIPHGRVTEHIKRGLRGHSSVEYVHLLASPRFLETSYELAEELDVFGYEVNVHEISAFELRSVVDTIVSIAKEHQSEELYINITGGTNLMAGAATSSAFFIGARPYYVLEPQEDESIDELVVSLPAPRQPLTFDLSDPQREVLEQLGEWDVNGREGVIGREIGEVLGESAQNISYHVGKLEGKGLVETHPTGRRKEIVLTDVGRLYLRWTGGEAG</sequence>
<dbReference type="Proteomes" id="UP001596445">
    <property type="component" value="Unassembled WGS sequence"/>
</dbReference>
<organism evidence="2 3">
    <name type="scientific">Halovenus salina</name>
    <dbReference type="NCBI Taxonomy" id="1510225"/>
    <lineage>
        <taxon>Archaea</taxon>
        <taxon>Methanobacteriati</taxon>
        <taxon>Methanobacteriota</taxon>
        <taxon>Stenosarchaea group</taxon>
        <taxon>Halobacteria</taxon>
        <taxon>Halobacteriales</taxon>
        <taxon>Haloarculaceae</taxon>
        <taxon>Halovenus</taxon>
    </lineage>
</organism>
<dbReference type="EMBL" id="JBHSZI010000001">
    <property type="protein sequence ID" value="MFC7058963.1"/>
    <property type="molecule type" value="Genomic_DNA"/>
</dbReference>
<feature type="domain" description="HFX-2341-like N-terminal" evidence="1">
    <location>
        <begin position="3"/>
        <end position="112"/>
    </location>
</feature>
<dbReference type="GeneID" id="76631046"/>
<dbReference type="AlphaFoldDB" id="A0ABD5W0C3"/>
<dbReference type="InterPro" id="IPR036390">
    <property type="entry name" value="WH_DNA-bd_sf"/>
</dbReference>
<reference evidence="2 3" key="1">
    <citation type="journal article" date="2019" name="Int. J. Syst. Evol. Microbiol.">
        <title>The Global Catalogue of Microorganisms (GCM) 10K type strain sequencing project: providing services to taxonomists for standard genome sequencing and annotation.</title>
        <authorList>
            <consortium name="The Broad Institute Genomics Platform"/>
            <consortium name="The Broad Institute Genome Sequencing Center for Infectious Disease"/>
            <person name="Wu L."/>
            <person name="Ma J."/>
        </authorList>
    </citation>
    <scope>NUCLEOTIDE SEQUENCE [LARGE SCALE GENOMIC DNA]</scope>
    <source>
        <strain evidence="2 3">JCM 30072</strain>
    </source>
</reference>
<dbReference type="Pfam" id="PF19810">
    <property type="entry name" value="HFX_2341_N"/>
    <property type="match status" value="1"/>
</dbReference>
<evidence type="ECO:0000313" key="2">
    <source>
        <dbReference type="EMBL" id="MFC7058963.1"/>
    </source>
</evidence>
<dbReference type="InterPro" id="IPR036388">
    <property type="entry name" value="WH-like_DNA-bd_sf"/>
</dbReference>
<evidence type="ECO:0000259" key="1">
    <source>
        <dbReference type="Pfam" id="PF19810"/>
    </source>
</evidence>
<dbReference type="SUPFAM" id="SSF46785">
    <property type="entry name" value="Winged helix' DNA-binding domain"/>
    <property type="match status" value="1"/>
</dbReference>
<dbReference type="Gene3D" id="1.10.10.10">
    <property type="entry name" value="Winged helix-like DNA-binding domain superfamily/Winged helix DNA-binding domain"/>
    <property type="match status" value="1"/>
</dbReference>
<evidence type="ECO:0000313" key="3">
    <source>
        <dbReference type="Proteomes" id="UP001596445"/>
    </source>
</evidence>
<gene>
    <name evidence="2" type="ORF">ACFQQG_13265</name>
</gene>
<dbReference type="RefSeq" id="WP_267161700.1">
    <property type="nucleotide sequence ID" value="NZ_CP112972.1"/>
</dbReference>
<dbReference type="Gene3D" id="3.40.50.10770">
    <property type="entry name" value="Hypothetical protein VC1899 like domain (Restriction endonuclease-like)"/>
    <property type="match status" value="1"/>
</dbReference>
<accession>A0ABD5W0C3</accession>
<name>A0ABD5W0C3_9EURY</name>
<protein>
    <submittedName>
        <fullName evidence="2">DUF6293 family protein</fullName>
    </submittedName>
</protein>
<proteinExistence type="predicted"/>